<dbReference type="RefSeq" id="WP_068403396.1">
    <property type="nucleotide sequence ID" value="NZ_CP014504.1"/>
</dbReference>
<dbReference type="PATRIC" id="fig|188932.3.peg.3691"/>
<evidence type="ECO:0000313" key="2">
    <source>
        <dbReference type="EMBL" id="AMQ00413.1"/>
    </source>
</evidence>
<reference evidence="2 3" key="1">
    <citation type="submission" date="2016-03" db="EMBL/GenBank/DDBJ databases">
        <title>Complete genome sequence of Pedobacter cryoconitis PAMC 27485.</title>
        <authorList>
            <person name="Lee J."/>
            <person name="Kim O.-S."/>
        </authorList>
    </citation>
    <scope>NUCLEOTIDE SEQUENCE [LARGE SCALE GENOMIC DNA]</scope>
    <source>
        <strain evidence="2 3">PAMC 27485</strain>
    </source>
</reference>
<dbReference type="AlphaFoldDB" id="A0A127VGA8"/>
<dbReference type="KEGG" id="pcm:AY601_3549"/>
<keyword evidence="1" id="KW-0472">Membrane</keyword>
<dbReference type="EMBL" id="CP014504">
    <property type="protein sequence ID" value="AMQ00413.1"/>
    <property type="molecule type" value="Genomic_DNA"/>
</dbReference>
<sequence length="693" mass="78320">MNDTFNFYSFLAFSGCLTAGLFFAWLLYGKNQNLTRLVRIGLAIIRAVTFTLILWLLFSPLIKQTSYTLEKPIVIIAQDNSASITAFKPAGFDSLKYRKSLQQLQTELSKKYEVRTYSFSDRVVSGLDFSYKGKLTNAAQLINKLNDELLNKNVGAVIIATDGIFNRGGNPAQELTLLKAPVYTIALGDTIPKKDILISSVNVNELVYLDNDFMMEVQVQAFQCEGIPIQLTVLEDGKKVYEKSIQVTSSQFSKNIPVNLKASKIGQHKYTIALAPVTSEISIKNNVYQTLVEVIDARQKILIAAAGPHPDLAALKQAIGLNKHHEVSVVLNDALLKIDPKAYGLVILYQLPDNQFDAGSFLAKIKTEKVPIWYVVGMQSNPGRFNQVQQQVSFSGNATPQYQYSAIDQNLSIFDLDPVSRQVIENFDPLQSPSGMYKILGTQQVVLDQRNGKVKTDRPQLFFMNDNGRKTGYLIGEGLWKWKLSEARENPQTPVFNELIGKVVQYLSVKDDKRKFKIRPVKNTFEENDRVLLNASLYNDSYQPVNTPDVNLLLKDEKGKTYNFTFSRYESSYQLDAGVLPPGNYSYTASTTLGNQHYQDKGSFFVNTLTAEFQQTLANHQLLYQLANQTNGKLYLPDQLLKIKDDLLQSNQLKTLSYEDRKYEELINFKSLFVLIMALLSIEWFVRKRNSAL</sequence>
<evidence type="ECO:0008006" key="4">
    <source>
        <dbReference type="Google" id="ProtNLM"/>
    </source>
</evidence>
<keyword evidence="1" id="KW-1133">Transmembrane helix</keyword>
<proteinExistence type="predicted"/>
<gene>
    <name evidence="2" type="ORF">AY601_3549</name>
</gene>
<dbReference type="Proteomes" id="UP000071561">
    <property type="component" value="Chromosome"/>
</dbReference>
<keyword evidence="1" id="KW-0812">Transmembrane</keyword>
<feature type="transmembrane region" description="Helical" evidence="1">
    <location>
        <begin position="6"/>
        <end position="28"/>
    </location>
</feature>
<dbReference type="SUPFAM" id="SSF53300">
    <property type="entry name" value="vWA-like"/>
    <property type="match status" value="1"/>
</dbReference>
<dbReference type="PANTHER" id="PTHR37947">
    <property type="entry name" value="BLL2462 PROTEIN"/>
    <property type="match status" value="1"/>
</dbReference>
<evidence type="ECO:0000313" key="3">
    <source>
        <dbReference type="Proteomes" id="UP000071561"/>
    </source>
</evidence>
<name>A0A127VGA8_9SPHI</name>
<feature type="transmembrane region" description="Helical" evidence="1">
    <location>
        <begin position="40"/>
        <end position="58"/>
    </location>
</feature>
<accession>A0A127VGA8</accession>
<keyword evidence="3" id="KW-1185">Reference proteome</keyword>
<evidence type="ECO:0000256" key="1">
    <source>
        <dbReference type="SAM" id="Phobius"/>
    </source>
</evidence>
<protein>
    <recommendedName>
        <fullName evidence="4">VWA domain-containing protein</fullName>
    </recommendedName>
</protein>
<dbReference type="OrthoDB" id="9763076at2"/>
<organism evidence="2 3">
    <name type="scientific">Pedobacter cryoconitis</name>
    <dbReference type="NCBI Taxonomy" id="188932"/>
    <lineage>
        <taxon>Bacteria</taxon>
        <taxon>Pseudomonadati</taxon>
        <taxon>Bacteroidota</taxon>
        <taxon>Sphingobacteriia</taxon>
        <taxon>Sphingobacteriales</taxon>
        <taxon>Sphingobacteriaceae</taxon>
        <taxon>Pedobacter</taxon>
    </lineage>
</organism>
<dbReference type="InterPro" id="IPR036465">
    <property type="entry name" value="vWFA_dom_sf"/>
</dbReference>
<dbReference type="PANTHER" id="PTHR37947:SF1">
    <property type="entry name" value="BLL2462 PROTEIN"/>
    <property type="match status" value="1"/>
</dbReference>